<organism evidence="3 4">
    <name type="scientific">Paenibacillus tritici</name>
    <dbReference type="NCBI Taxonomy" id="1873425"/>
    <lineage>
        <taxon>Bacteria</taxon>
        <taxon>Bacillati</taxon>
        <taxon>Bacillota</taxon>
        <taxon>Bacilli</taxon>
        <taxon>Bacillales</taxon>
        <taxon>Paenibacillaceae</taxon>
        <taxon>Paenibacillus</taxon>
    </lineage>
</organism>
<evidence type="ECO:0000313" key="4">
    <source>
        <dbReference type="Proteomes" id="UP000711047"/>
    </source>
</evidence>
<dbReference type="CDD" id="cd00090">
    <property type="entry name" value="HTH_ARSR"/>
    <property type="match status" value="1"/>
</dbReference>
<comment type="caution">
    <text evidence="3">The sequence shown here is derived from an EMBL/GenBank/DDBJ whole genome shotgun (WGS) entry which is preliminary data.</text>
</comment>
<dbReference type="InterPro" id="IPR036388">
    <property type="entry name" value="WH-like_DNA-bd_sf"/>
</dbReference>
<gene>
    <name evidence="3" type="ORF">HQN87_11955</name>
</gene>
<accession>A0ABX2DN20</accession>
<evidence type="ECO:0000313" key="3">
    <source>
        <dbReference type="EMBL" id="NQX46046.1"/>
    </source>
</evidence>
<dbReference type="Pfam" id="PF12840">
    <property type="entry name" value="HTH_20"/>
    <property type="match status" value="1"/>
</dbReference>
<dbReference type="InterPro" id="IPR001845">
    <property type="entry name" value="HTH_ArsR_DNA-bd_dom"/>
</dbReference>
<sequence length="313" mass="35001">MLELSMDNADELVKVTHALSTELRLRMLALLNSRRMNVAELAEALEIPVSTSASNVKVLEQAGLIETELLPASRGAMKVCSRIYDDIRIIINVPERLASADHGEYCYEIAMPIGNFTACEVAPTCGMVSETGPIIAGDSPAGFFHPDRVYAQLLWLRKGYLEYRYPLEIPQGAEIRQIQFSMEICSEAPNYENDWPSDITLWINNVEVGTWTSPGDFGGRRGKLNPSWWIDTGTQFGALKTWSVDNTRSTIDHQEISAVHLGLLKLTEQSHVDLRLGVKENAKFKGGINLFGKKFGDYEQDLVMKIFYSVNPI</sequence>
<protein>
    <submittedName>
        <fullName evidence="3">Helix-turn-helix domain-containing protein</fullName>
    </submittedName>
</protein>
<dbReference type="Gene3D" id="1.10.10.10">
    <property type="entry name" value="Winged helix-like DNA-binding domain superfamily/Winged helix DNA-binding domain"/>
    <property type="match status" value="1"/>
</dbReference>
<keyword evidence="1" id="KW-0238">DNA-binding</keyword>
<proteinExistence type="predicted"/>
<dbReference type="SMART" id="SM00418">
    <property type="entry name" value="HTH_ARSR"/>
    <property type="match status" value="1"/>
</dbReference>
<evidence type="ECO:0000259" key="2">
    <source>
        <dbReference type="SMART" id="SM00418"/>
    </source>
</evidence>
<dbReference type="Proteomes" id="UP000711047">
    <property type="component" value="Unassembled WGS sequence"/>
</dbReference>
<evidence type="ECO:0000256" key="1">
    <source>
        <dbReference type="ARBA" id="ARBA00023125"/>
    </source>
</evidence>
<dbReference type="SUPFAM" id="SSF46785">
    <property type="entry name" value="Winged helix' DNA-binding domain"/>
    <property type="match status" value="1"/>
</dbReference>
<name>A0ABX2DN20_9BACL</name>
<dbReference type="InterPro" id="IPR011991">
    <property type="entry name" value="ArsR-like_HTH"/>
</dbReference>
<dbReference type="InterPro" id="IPR036390">
    <property type="entry name" value="WH_DNA-bd_sf"/>
</dbReference>
<keyword evidence="4" id="KW-1185">Reference proteome</keyword>
<reference evidence="3 4" key="1">
    <citation type="submission" date="2020-05" db="EMBL/GenBank/DDBJ databases">
        <title>Paenibacillus glebae, sp. nov., Paenibacillus humi sp. nov., Paenibacillus pedi sp. nov., Paenibacillus terrestris sp. nov. and Paenibacillus terricola sp. nov., isolated from a forest top soil sample.</title>
        <authorList>
            <person name="Qi S."/>
            <person name="Carlier A."/>
            <person name="Cnockaert M."/>
            <person name="Vandamme P."/>
        </authorList>
    </citation>
    <scope>NUCLEOTIDE SEQUENCE [LARGE SCALE GENOMIC DNA]</scope>
    <source>
        <strain evidence="3 4">LMG 29502</strain>
    </source>
</reference>
<dbReference type="EMBL" id="JABMKX010000006">
    <property type="protein sequence ID" value="NQX46046.1"/>
    <property type="molecule type" value="Genomic_DNA"/>
</dbReference>
<feature type="domain" description="HTH arsR-type" evidence="2">
    <location>
        <begin position="14"/>
        <end position="102"/>
    </location>
</feature>